<dbReference type="GO" id="GO:0004359">
    <property type="term" value="F:glutaminase activity"/>
    <property type="evidence" value="ECO:0007669"/>
    <property type="project" value="RHEA"/>
</dbReference>
<name>A0A165MAK9_PELLU</name>
<dbReference type="InterPro" id="IPR029062">
    <property type="entry name" value="Class_I_gatase-like"/>
</dbReference>
<keyword evidence="4 11" id="KW-0479">Metal-binding</keyword>
<dbReference type="NCBIfam" id="NF003792">
    <property type="entry name" value="PRK05380.1"/>
    <property type="match status" value="1"/>
</dbReference>
<dbReference type="AlphaFoldDB" id="A0A165MAK9"/>
<dbReference type="NCBIfam" id="TIGR00337">
    <property type="entry name" value="PyrG"/>
    <property type="match status" value="1"/>
</dbReference>
<feature type="binding site" evidence="11">
    <location>
        <position position="471"/>
    </location>
    <ligand>
        <name>L-glutamine</name>
        <dbReference type="ChEBI" id="CHEBI:58359"/>
    </ligand>
</feature>
<gene>
    <name evidence="11" type="primary">pyrG</name>
    <name evidence="15" type="ORF">A3K90_00640</name>
</gene>
<dbReference type="PANTHER" id="PTHR11550:SF0">
    <property type="entry name" value="CTP SYNTHASE-RELATED"/>
    <property type="match status" value="1"/>
</dbReference>
<evidence type="ECO:0000256" key="5">
    <source>
        <dbReference type="ARBA" id="ARBA00022741"/>
    </source>
</evidence>
<dbReference type="EC" id="6.3.4.2" evidence="11"/>
<evidence type="ECO:0000313" key="16">
    <source>
        <dbReference type="Proteomes" id="UP000076481"/>
    </source>
</evidence>
<protein>
    <recommendedName>
        <fullName evidence="11">CTP synthase</fullName>
        <ecNumber evidence="11">6.3.4.2</ecNumber>
    </recommendedName>
    <alternativeName>
        <fullName evidence="11">Cytidine 5'-triphosphate synthase</fullName>
    </alternativeName>
    <alternativeName>
        <fullName evidence="11">Cytidine triphosphate synthetase</fullName>
        <shortName evidence="11">CTP synthetase</shortName>
        <shortName evidence="11">CTPS</shortName>
    </alternativeName>
    <alternativeName>
        <fullName evidence="11">UTP--ammonia ligase</fullName>
    </alternativeName>
</protein>
<comment type="function">
    <text evidence="11">Catalyzes the ATP-dependent amination of UTP to CTP with either L-glutamine or ammonia as the source of nitrogen. Regulates intracellular CTP levels through interactions with the four ribonucleotide triphosphates.</text>
</comment>
<dbReference type="SUPFAM" id="SSF52317">
    <property type="entry name" value="Class I glutamine amidotransferase-like"/>
    <property type="match status" value="1"/>
</dbReference>
<dbReference type="FunFam" id="3.40.50.880:FF:000002">
    <property type="entry name" value="CTP synthase"/>
    <property type="match status" value="1"/>
</dbReference>
<keyword evidence="6 11" id="KW-0067">ATP-binding</keyword>
<feature type="binding site" evidence="11">
    <location>
        <position position="59"/>
    </location>
    <ligand>
        <name>L-glutamine</name>
        <dbReference type="ChEBI" id="CHEBI:58359"/>
    </ligand>
</feature>
<keyword evidence="5 11" id="KW-0547">Nucleotide-binding</keyword>
<evidence type="ECO:0000256" key="2">
    <source>
        <dbReference type="ARBA" id="ARBA00007533"/>
    </source>
</evidence>
<feature type="binding site" evidence="11">
    <location>
        <begin position="19"/>
        <end position="24"/>
    </location>
    <ligand>
        <name>ATP</name>
        <dbReference type="ChEBI" id="CHEBI:30616"/>
    </ligand>
</feature>
<dbReference type="InterPro" id="IPR033828">
    <property type="entry name" value="GATase1_CTP_Synthase"/>
</dbReference>
<dbReference type="Proteomes" id="UP000076481">
    <property type="component" value="Unassembled WGS sequence"/>
</dbReference>
<feature type="binding site" evidence="11">
    <location>
        <position position="76"/>
    </location>
    <ligand>
        <name>Mg(2+)</name>
        <dbReference type="ChEBI" id="CHEBI:18420"/>
    </ligand>
</feature>
<proteinExistence type="inferred from homology"/>
<dbReference type="InterPro" id="IPR027417">
    <property type="entry name" value="P-loop_NTPase"/>
</dbReference>
<comment type="miscellaneous">
    <text evidence="11">CTPSs have evolved a hybrid strategy for distinguishing between UTP and CTP. The overlapping regions of the product feedback inhibitory and substrate sites recognize a common feature in both compounds, the triphosphate moiety. To differentiate isosteric substrate and product pyrimidine rings, an additional pocket far from the expected kinase/ligase catalytic site, specifically recognizes the cytosine and ribose portions of the product inhibitor.</text>
</comment>
<keyword evidence="9 11" id="KW-0665">Pyrimidine biosynthesis</keyword>
<feature type="active site" evidence="11">
    <location>
        <position position="516"/>
    </location>
</feature>
<evidence type="ECO:0000256" key="10">
    <source>
        <dbReference type="ARBA" id="ARBA00047781"/>
    </source>
</evidence>
<comment type="catalytic activity">
    <reaction evidence="10 11">
        <text>UTP + L-glutamine + ATP + H2O = CTP + L-glutamate + ADP + phosphate + 2 H(+)</text>
        <dbReference type="Rhea" id="RHEA:26426"/>
        <dbReference type="ChEBI" id="CHEBI:15377"/>
        <dbReference type="ChEBI" id="CHEBI:15378"/>
        <dbReference type="ChEBI" id="CHEBI:29985"/>
        <dbReference type="ChEBI" id="CHEBI:30616"/>
        <dbReference type="ChEBI" id="CHEBI:37563"/>
        <dbReference type="ChEBI" id="CHEBI:43474"/>
        <dbReference type="ChEBI" id="CHEBI:46398"/>
        <dbReference type="ChEBI" id="CHEBI:58359"/>
        <dbReference type="ChEBI" id="CHEBI:456216"/>
        <dbReference type="EC" id="6.3.4.2"/>
    </reaction>
</comment>
<comment type="caution">
    <text evidence="11">Lacks conserved residue(s) required for the propagation of feature annotation.</text>
</comment>
<dbReference type="Gene3D" id="3.40.50.300">
    <property type="entry name" value="P-loop containing nucleotide triphosphate hydrolases"/>
    <property type="match status" value="1"/>
</dbReference>
<feature type="binding site" evidence="11">
    <location>
        <position position="229"/>
    </location>
    <ligand>
        <name>UTP</name>
        <dbReference type="ChEBI" id="CHEBI:46398"/>
    </ligand>
</feature>
<evidence type="ECO:0000313" key="15">
    <source>
        <dbReference type="EMBL" id="KZK75015.1"/>
    </source>
</evidence>
<dbReference type="PROSITE" id="PS51273">
    <property type="entry name" value="GATASE_TYPE_1"/>
    <property type="match status" value="1"/>
</dbReference>
<dbReference type="GO" id="GO:0005524">
    <property type="term" value="F:ATP binding"/>
    <property type="evidence" value="ECO:0007669"/>
    <property type="project" value="UniProtKB-KW"/>
</dbReference>
<dbReference type="GO" id="GO:0097268">
    <property type="term" value="C:cytoophidium"/>
    <property type="evidence" value="ECO:0007669"/>
    <property type="project" value="UniProtKB-ARBA"/>
</dbReference>
<reference evidence="15 16" key="1">
    <citation type="submission" date="2016-03" db="EMBL/GenBank/DDBJ databases">
        <title>Speciation and ecological success in dimly lit waters: horizontal gene transfer in a green sulfur bacteria bloom unveiled by metagenomic assembly.</title>
        <authorList>
            <person name="Llorens-Mares T."/>
            <person name="Liu Z."/>
            <person name="Allen L.Z."/>
            <person name="Rusch D.B."/>
            <person name="Craig M.T."/>
            <person name="Dupont C.L."/>
            <person name="Bryant D.A."/>
            <person name="Casamayor E.O."/>
        </authorList>
    </citation>
    <scope>NUCLEOTIDE SEQUENCE [LARGE SCALE GENOMIC DNA]</scope>
    <source>
        <strain evidence="15">CIII</strain>
    </source>
</reference>
<dbReference type="CDD" id="cd03113">
    <property type="entry name" value="CTPS_N"/>
    <property type="match status" value="1"/>
</dbReference>
<dbReference type="HAMAP" id="MF_01227">
    <property type="entry name" value="PyrG"/>
    <property type="match status" value="1"/>
</dbReference>
<feature type="region of interest" description="Disordered" evidence="12">
    <location>
        <begin position="554"/>
        <end position="597"/>
    </location>
</feature>
<dbReference type="InterPro" id="IPR004468">
    <property type="entry name" value="CTP_synthase"/>
</dbReference>
<evidence type="ECO:0000256" key="1">
    <source>
        <dbReference type="ARBA" id="ARBA00005171"/>
    </source>
</evidence>
<dbReference type="GO" id="GO:0044210">
    <property type="term" value="P:'de novo' CTP biosynthetic process"/>
    <property type="evidence" value="ECO:0007669"/>
    <property type="project" value="UniProtKB-UniRule"/>
</dbReference>
<dbReference type="CDD" id="cd01746">
    <property type="entry name" value="GATase1_CTP_Synthase"/>
    <property type="match status" value="1"/>
</dbReference>
<feature type="binding site" evidence="11">
    <location>
        <begin position="153"/>
        <end position="155"/>
    </location>
    <ligand>
        <name>CTP</name>
        <dbReference type="ChEBI" id="CHEBI:37563"/>
        <note>allosteric inhibitor</note>
    </ligand>
</feature>
<dbReference type="GO" id="GO:0046872">
    <property type="term" value="F:metal ion binding"/>
    <property type="evidence" value="ECO:0007669"/>
    <property type="project" value="UniProtKB-KW"/>
</dbReference>
<dbReference type="UniPathway" id="UPA00159">
    <property type="reaction ID" value="UER00277"/>
</dbReference>
<dbReference type="FunFam" id="3.40.50.300:FF:000009">
    <property type="entry name" value="CTP synthase"/>
    <property type="match status" value="1"/>
</dbReference>
<dbReference type="InterPro" id="IPR017926">
    <property type="entry name" value="GATASE"/>
</dbReference>
<comment type="pathway">
    <text evidence="1 11">Pyrimidine metabolism; CTP biosynthesis via de novo pathway; CTP from UDP: step 2/2.</text>
</comment>
<dbReference type="InterPro" id="IPR017456">
    <property type="entry name" value="CTP_synthase_N"/>
</dbReference>
<dbReference type="GO" id="GO:0019856">
    <property type="term" value="P:pyrimidine nucleobase biosynthetic process"/>
    <property type="evidence" value="ECO:0007669"/>
    <property type="project" value="TreeGrafter"/>
</dbReference>
<feature type="domain" description="Glutamine amidotransferase" evidence="13">
    <location>
        <begin position="310"/>
        <end position="535"/>
    </location>
</feature>
<evidence type="ECO:0000259" key="13">
    <source>
        <dbReference type="Pfam" id="PF00117"/>
    </source>
</evidence>
<dbReference type="RefSeq" id="WP_303680962.1">
    <property type="nucleotide sequence ID" value="NZ_LVWG01000016.1"/>
</dbReference>
<organism evidence="15 16">
    <name type="scientific">Pelodictyon luteolum</name>
    <dbReference type="NCBI Taxonomy" id="1100"/>
    <lineage>
        <taxon>Bacteria</taxon>
        <taxon>Pseudomonadati</taxon>
        <taxon>Chlorobiota</taxon>
        <taxon>Chlorobiia</taxon>
        <taxon>Chlorobiales</taxon>
        <taxon>Chlorobiaceae</taxon>
        <taxon>Chlorobium/Pelodictyon group</taxon>
        <taxon>Pelodictyon</taxon>
    </lineage>
</organism>
<evidence type="ECO:0000256" key="7">
    <source>
        <dbReference type="ARBA" id="ARBA00022842"/>
    </source>
</evidence>
<feature type="binding site" evidence="11">
    <location>
        <position position="229"/>
    </location>
    <ligand>
        <name>CTP</name>
        <dbReference type="ChEBI" id="CHEBI:37563"/>
        <note>allosteric inhibitor</note>
    </ligand>
</feature>
<keyword evidence="8 11" id="KW-0315">Glutamine amidotransferase</keyword>
<keyword evidence="3 11" id="KW-0436">Ligase</keyword>
<evidence type="ECO:0000256" key="12">
    <source>
        <dbReference type="SAM" id="MobiDB-lite"/>
    </source>
</evidence>
<comment type="similarity">
    <text evidence="2 11">Belongs to the CTP synthase family.</text>
</comment>
<evidence type="ECO:0000256" key="3">
    <source>
        <dbReference type="ARBA" id="ARBA00022598"/>
    </source>
</evidence>
<feature type="binding site" evidence="11">
    <location>
        <position position="146"/>
    </location>
    <ligand>
        <name>Mg(2+)</name>
        <dbReference type="ChEBI" id="CHEBI:18420"/>
    </ligand>
</feature>
<dbReference type="GO" id="GO:0005829">
    <property type="term" value="C:cytosol"/>
    <property type="evidence" value="ECO:0007669"/>
    <property type="project" value="TreeGrafter"/>
</dbReference>
<evidence type="ECO:0000256" key="9">
    <source>
        <dbReference type="ARBA" id="ARBA00022975"/>
    </source>
</evidence>
<feature type="binding site" evidence="11">
    <location>
        <position position="76"/>
    </location>
    <ligand>
        <name>ATP</name>
        <dbReference type="ChEBI" id="CHEBI:30616"/>
    </ligand>
</feature>
<dbReference type="Pfam" id="PF00117">
    <property type="entry name" value="GATase"/>
    <property type="match status" value="1"/>
</dbReference>
<accession>A0A165MAK9</accession>
<dbReference type="SUPFAM" id="SSF52540">
    <property type="entry name" value="P-loop containing nucleoside triphosphate hydrolases"/>
    <property type="match status" value="1"/>
</dbReference>
<comment type="subunit">
    <text evidence="11">Homotetramer.</text>
</comment>
<feature type="active site" evidence="11">
    <location>
        <position position="518"/>
    </location>
</feature>
<comment type="catalytic activity">
    <reaction evidence="11">
        <text>L-glutamine + H2O = L-glutamate + NH4(+)</text>
        <dbReference type="Rhea" id="RHEA:15889"/>
        <dbReference type="ChEBI" id="CHEBI:15377"/>
        <dbReference type="ChEBI" id="CHEBI:28938"/>
        <dbReference type="ChEBI" id="CHEBI:29985"/>
        <dbReference type="ChEBI" id="CHEBI:58359"/>
    </reaction>
</comment>
<feature type="region of interest" description="Amidoligase domain" evidence="11">
    <location>
        <begin position="1"/>
        <end position="272"/>
    </location>
</feature>
<evidence type="ECO:0000256" key="8">
    <source>
        <dbReference type="ARBA" id="ARBA00022962"/>
    </source>
</evidence>
<dbReference type="GO" id="GO:0042802">
    <property type="term" value="F:identical protein binding"/>
    <property type="evidence" value="ECO:0007669"/>
    <property type="project" value="TreeGrafter"/>
</dbReference>
<dbReference type="PANTHER" id="PTHR11550">
    <property type="entry name" value="CTP SYNTHASE"/>
    <property type="match status" value="1"/>
</dbReference>
<dbReference type="Pfam" id="PF06418">
    <property type="entry name" value="CTP_synth_N"/>
    <property type="match status" value="1"/>
</dbReference>
<sequence>MARPKNVKYVFVTGGVVSSLGKGILSASLGMLLKSRGLRVAIQKYDPYINVDPGTMSPYQHGEVYVTDDGAETDLDLGHYERFLDESTSQASNLTMGRVYKSVIDKERKGEYLGGTVQVVPHVIDEIKDRLAELAKNGHYDLIITEIGGTIGDIESLPFLEAMRQMKLDMGERNLLNIHLTFVPYIKAASELKTKPTQHSVKMLLETGIQPDILVCRSEKPLSREIKNKVGHFCNVNDLDVIGLNDCDTIYEVPLTLLQEKLDMRVLKKLALKQYHEPDLVKWKDFCRKVKHPEGGEVNIAICGKYTEYPDAYKSILEALVHAGASNNVKVNIRLIRAEDGESKSYDFSKELAGINGILVAPGFGDRGIEGKIEFIRYAREQNIPFLGICLGMQCASVEFARNVCGLQDANSTEFNKRARFPVIDLMEQQKKVKEKGGTMRLGSYPCIIREGTKAHAVYGKFLINERHRHRFEFNNTFRPAFEEHGMIFSGTSPNGELVEIIEIRDHRWFVAVQFHPELKSRVEKVHPLFHGFVAAAKAYADGVHQLELGASAEVHETPSPEPDPAPSGFASGESFGTPSFFVEDERPAGDGGQGLS</sequence>
<comment type="activity regulation">
    <text evidence="11">Allosterically activated by GTP, when glutamine is the substrate; GTP has no effect on the reaction when ammonia is the substrate. The allosteric effector GTP functions by stabilizing the protein conformation that binds the tetrahedral intermediate(s) formed during glutamine hydrolysis. Inhibited by the product CTP, via allosteric rather than competitive inhibition.</text>
</comment>
<feature type="binding site" evidence="11">
    <location>
        <begin position="391"/>
        <end position="394"/>
    </location>
    <ligand>
        <name>L-glutamine</name>
        <dbReference type="ChEBI" id="CHEBI:58359"/>
    </ligand>
</feature>
<feature type="binding site" evidence="11">
    <location>
        <position position="363"/>
    </location>
    <ligand>
        <name>L-glutamine</name>
        <dbReference type="ChEBI" id="CHEBI:58359"/>
    </ligand>
</feature>
<feature type="binding site" evidence="11">
    <location>
        <position position="18"/>
    </location>
    <ligand>
        <name>CTP</name>
        <dbReference type="ChEBI" id="CHEBI:37563"/>
        <note>allosteric inhibitor</note>
    </ligand>
</feature>
<feature type="domain" description="CTP synthase N-terminal" evidence="14">
    <location>
        <begin position="8"/>
        <end position="272"/>
    </location>
</feature>
<comment type="catalytic activity">
    <reaction evidence="11">
        <text>UTP + NH4(+) + ATP = CTP + ADP + phosphate + 2 H(+)</text>
        <dbReference type="Rhea" id="RHEA:16597"/>
        <dbReference type="ChEBI" id="CHEBI:15378"/>
        <dbReference type="ChEBI" id="CHEBI:28938"/>
        <dbReference type="ChEBI" id="CHEBI:30616"/>
        <dbReference type="ChEBI" id="CHEBI:37563"/>
        <dbReference type="ChEBI" id="CHEBI:43474"/>
        <dbReference type="ChEBI" id="CHEBI:46398"/>
        <dbReference type="ChEBI" id="CHEBI:456216"/>
    </reaction>
</comment>
<dbReference type="GO" id="GO:0003883">
    <property type="term" value="F:CTP synthase activity"/>
    <property type="evidence" value="ECO:0007669"/>
    <property type="project" value="UniProtKB-UniRule"/>
</dbReference>
<evidence type="ECO:0000256" key="6">
    <source>
        <dbReference type="ARBA" id="ARBA00022840"/>
    </source>
</evidence>
<dbReference type="EMBL" id="LVWG01000016">
    <property type="protein sequence ID" value="KZK75015.1"/>
    <property type="molecule type" value="Genomic_DNA"/>
</dbReference>
<feature type="binding site" evidence="11">
    <location>
        <begin position="193"/>
        <end position="198"/>
    </location>
    <ligand>
        <name>UTP</name>
        <dbReference type="ChEBI" id="CHEBI:46398"/>
    </ligand>
</feature>
<evidence type="ECO:0000259" key="14">
    <source>
        <dbReference type="Pfam" id="PF06418"/>
    </source>
</evidence>
<evidence type="ECO:0000256" key="11">
    <source>
        <dbReference type="HAMAP-Rule" id="MF_01227"/>
    </source>
</evidence>
<feature type="active site" description="Nucleophile; for glutamine hydrolysis" evidence="11">
    <location>
        <position position="390"/>
    </location>
</feature>
<feature type="binding site" evidence="11">
    <location>
        <position position="414"/>
    </location>
    <ligand>
        <name>L-glutamine</name>
        <dbReference type="ChEBI" id="CHEBI:58359"/>
    </ligand>
</feature>
<evidence type="ECO:0000256" key="4">
    <source>
        <dbReference type="ARBA" id="ARBA00022723"/>
    </source>
</evidence>
<comment type="caution">
    <text evidence="15">The sequence shown here is derived from an EMBL/GenBank/DDBJ whole genome shotgun (WGS) entry which is preliminary data.</text>
</comment>
<feature type="binding site" evidence="11">
    <location>
        <position position="18"/>
    </location>
    <ligand>
        <name>UTP</name>
        <dbReference type="ChEBI" id="CHEBI:46398"/>
    </ligand>
</feature>
<feature type="binding site" evidence="11">
    <location>
        <begin position="193"/>
        <end position="198"/>
    </location>
    <ligand>
        <name>CTP</name>
        <dbReference type="ChEBI" id="CHEBI:37563"/>
        <note>allosteric inhibitor</note>
    </ligand>
</feature>
<keyword evidence="7 11" id="KW-0460">Magnesium</keyword>
<dbReference type="Gene3D" id="3.40.50.880">
    <property type="match status" value="1"/>
</dbReference>